<evidence type="ECO:0000256" key="2">
    <source>
        <dbReference type="ARBA" id="ARBA00022692"/>
    </source>
</evidence>
<feature type="domain" description="SUN" evidence="7">
    <location>
        <begin position="465"/>
        <end position="676"/>
    </location>
</feature>
<dbReference type="InterPro" id="IPR012919">
    <property type="entry name" value="SUN_dom"/>
</dbReference>
<reference evidence="8" key="1">
    <citation type="submission" date="2020-02" db="EMBL/GenBank/DDBJ databases">
        <authorList>
            <person name="Palmer J.M."/>
        </authorList>
    </citation>
    <scope>NUCLEOTIDE SEQUENCE</scope>
    <source>
        <strain evidence="8">EPUS1.4</strain>
        <tissue evidence="8">Thallus</tissue>
    </source>
</reference>
<evidence type="ECO:0000313" key="8">
    <source>
        <dbReference type="EMBL" id="KAF7506859.1"/>
    </source>
</evidence>
<dbReference type="OrthoDB" id="342281at2759"/>
<dbReference type="EMBL" id="JAACFV010000079">
    <property type="protein sequence ID" value="KAF7506859.1"/>
    <property type="molecule type" value="Genomic_DNA"/>
</dbReference>
<keyword evidence="3 6" id="KW-1133">Transmembrane helix</keyword>
<evidence type="ECO:0000256" key="3">
    <source>
        <dbReference type="ARBA" id="ARBA00022989"/>
    </source>
</evidence>
<organism evidence="8 9">
    <name type="scientific">Endocarpon pusillum</name>
    <dbReference type="NCBI Taxonomy" id="364733"/>
    <lineage>
        <taxon>Eukaryota</taxon>
        <taxon>Fungi</taxon>
        <taxon>Dikarya</taxon>
        <taxon>Ascomycota</taxon>
        <taxon>Pezizomycotina</taxon>
        <taxon>Eurotiomycetes</taxon>
        <taxon>Chaetothyriomycetidae</taxon>
        <taxon>Verrucariales</taxon>
        <taxon>Verrucariaceae</taxon>
        <taxon>Endocarpon</taxon>
    </lineage>
</organism>
<feature type="transmembrane region" description="Helical" evidence="6">
    <location>
        <begin position="305"/>
        <end position="330"/>
    </location>
</feature>
<dbReference type="InterPro" id="IPR045119">
    <property type="entry name" value="SUN1-5"/>
</dbReference>
<evidence type="ECO:0000313" key="9">
    <source>
        <dbReference type="Proteomes" id="UP000606974"/>
    </source>
</evidence>
<sequence length="686" mass="77064">MPPRRTTRAATSTPTRTLPAATRPLNQGNTPGRAATLETTPLPDVEAELSFAYGSSNTKPLPLQLVAHKKQSHQQILEIVDIGVVEANKNFAAQAVEAEQYGTTTAAARAARAARRSSERASRASSVEEDQTPVPQISRRRKGFSTENTNQWLDDIEEEADSRERAGTQDDAGSQRVSYVQAKAGTQGGPNAQEETGSQGDLKSRDDSSLSNNSHRSLDRDTESSAPETQRGQSTMPDLNHWDHTYTQERGLHSLVTTQPPTDAWSRFLWYVTDVRDFFLLRWNRIWWYFHDYSFEKFRTHCYELALMSCILFLIFAGALFMTTVFCWWFCETPWSISPSGSWHHRVNGMCRYTAMDWRSRDTTANASSTGTSASQISRLMKQIKCQEELVHDLQAKQSVTSATVDELTQRQAELLKSQSDLRGKLAQAEAAQAASSSRSSKSPWQSPYLAPIFKRINYASPGLGAVIDPYLTSPTKAKHFPFYQRLLLDSAGIKKYQSPPPIQALTPWTEIGDCWCAALTESPSHPTSESKIQMDGRNGRYVQLAIMLGYDIFPDEIVIEHLPITTTPFPGIAPKDIEIWADFSHLSPKEFASLTAGPHGIKEVEFYPPLGLLGTFQYDAVANEKEGRYVQVFRLEYNQNQHDEFWTKKLVVRVKRNWGGENTCLYRVRVHGVPVHPHPELGAEE</sequence>
<feature type="region of interest" description="Disordered" evidence="5">
    <location>
        <begin position="109"/>
        <end position="153"/>
    </location>
</feature>
<evidence type="ECO:0000256" key="4">
    <source>
        <dbReference type="ARBA" id="ARBA00023136"/>
    </source>
</evidence>
<evidence type="ECO:0000256" key="1">
    <source>
        <dbReference type="ARBA" id="ARBA00004370"/>
    </source>
</evidence>
<dbReference type="GO" id="GO:0043495">
    <property type="term" value="F:protein-membrane adaptor activity"/>
    <property type="evidence" value="ECO:0007669"/>
    <property type="project" value="TreeGrafter"/>
</dbReference>
<accession>A0A8H7E196</accession>
<evidence type="ECO:0000256" key="5">
    <source>
        <dbReference type="SAM" id="MobiDB-lite"/>
    </source>
</evidence>
<keyword evidence="4 6" id="KW-0472">Membrane</keyword>
<dbReference type="PROSITE" id="PS51469">
    <property type="entry name" value="SUN"/>
    <property type="match status" value="1"/>
</dbReference>
<feature type="compositionally biased region" description="Polar residues" evidence="5">
    <location>
        <begin position="189"/>
        <end position="201"/>
    </location>
</feature>
<comment type="subcellular location">
    <subcellularLocation>
        <location evidence="1">Membrane</location>
    </subcellularLocation>
</comment>
<evidence type="ECO:0000259" key="7">
    <source>
        <dbReference type="PROSITE" id="PS51469"/>
    </source>
</evidence>
<feature type="compositionally biased region" description="Polar residues" evidence="5">
    <location>
        <begin position="224"/>
        <end position="237"/>
    </location>
</feature>
<dbReference type="Pfam" id="PF07738">
    <property type="entry name" value="Sad1_UNC"/>
    <property type="match status" value="1"/>
</dbReference>
<dbReference type="PANTHER" id="PTHR12911">
    <property type="entry name" value="SAD1/UNC-84-LIKE PROTEIN-RELATED"/>
    <property type="match status" value="1"/>
</dbReference>
<gene>
    <name evidence="8" type="ORF">GJ744_011205</name>
</gene>
<keyword evidence="2 6" id="KW-0812">Transmembrane</keyword>
<dbReference type="Gene3D" id="2.60.120.260">
    <property type="entry name" value="Galactose-binding domain-like"/>
    <property type="match status" value="1"/>
</dbReference>
<dbReference type="AlphaFoldDB" id="A0A8H7E196"/>
<dbReference type="GO" id="GO:0034993">
    <property type="term" value="C:meiotic nuclear membrane microtubule tethering complex"/>
    <property type="evidence" value="ECO:0007669"/>
    <property type="project" value="TreeGrafter"/>
</dbReference>
<dbReference type="PANTHER" id="PTHR12911:SF8">
    <property type="entry name" value="KLAROID PROTEIN-RELATED"/>
    <property type="match status" value="1"/>
</dbReference>
<feature type="compositionally biased region" description="Low complexity" evidence="5">
    <location>
        <begin position="8"/>
        <end position="24"/>
    </location>
</feature>
<feature type="region of interest" description="Disordered" evidence="5">
    <location>
        <begin position="1"/>
        <end position="39"/>
    </location>
</feature>
<evidence type="ECO:0000256" key="6">
    <source>
        <dbReference type="SAM" id="Phobius"/>
    </source>
</evidence>
<proteinExistence type="predicted"/>
<dbReference type="Proteomes" id="UP000606974">
    <property type="component" value="Unassembled WGS sequence"/>
</dbReference>
<protein>
    <recommendedName>
        <fullName evidence="7">SUN domain-containing protein</fullName>
    </recommendedName>
</protein>
<name>A0A8H7E196_9EURO</name>
<feature type="region of interest" description="Disordered" evidence="5">
    <location>
        <begin position="182"/>
        <end position="240"/>
    </location>
</feature>
<keyword evidence="9" id="KW-1185">Reference proteome</keyword>
<comment type="caution">
    <text evidence="8">The sequence shown here is derived from an EMBL/GenBank/DDBJ whole genome shotgun (WGS) entry which is preliminary data.</text>
</comment>